<name>A0A266QB63_9GAMM</name>
<dbReference type="RefSeq" id="WP_094984605.1">
    <property type="nucleotide sequence ID" value="NZ_NHNI01000001.1"/>
</dbReference>
<organism evidence="1 2">
    <name type="scientific">Cellvibrio mixtus</name>
    <dbReference type="NCBI Taxonomy" id="39650"/>
    <lineage>
        <taxon>Bacteria</taxon>
        <taxon>Pseudomonadati</taxon>
        <taxon>Pseudomonadota</taxon>
        <taxon>Gammaproteobacteria</taxon>
        <taxon>Cellvibrionales</taxon>
        <taxon>Cellvibrionaceae</taxon>
        <taxon>Cellvibrio</taxon>
    </lineage>
</organism>
<sequence>MAAEKKKVDEKKADKKAVKKVAIKPAKAKKSGKKLAATDLVINVPLNGQVIKTFDLMPAKSTAAAPGDWIFTEEGSTVDIENLVVGFELNPSALNRQFERAILVIKIKQNPASGGTWRFALGGVATDNADSDPDNDVIVDIIDNGYTMIVYVQALENSAEYIPFGFVASLTNQYTGVVTIYESQDPGIATRRPL</sequence>
<proteinExistence type="predicted"/>
<dbReference type="Pfam" id="PF08985">
    <property type="entry name" value="DP-EP"/>
    <property type="match status" value="1"/>
</dbReference>
<reference evidence="2" key="1">
    <citation type="submission" date="2017-05" db="EMBL/GenBank/DDBJ databases">
        <authorList>
            <person name="Barney B.M."/>
        </authorList>
    </citation>
    <scope>NUCLEOTIDE SEQUENCE [LARGE SCALE GENOMIC DNA]</scope>
    <source>
        <strain evidence="2">PSBB022</strain>
    </source>
</reference>
<comment type="caution">
    <text evidence="1">The sequence shown here is derived from an EMBL/GenBank/DDBJ whole genome shotgun (WGS) entry which is preliminary data.</text>
</comment>
<dbReference type="AlphaFoldDB" id="A0A266QB63"/>
<evidence type="ECO:0000313" key="2">
    <source>
        <dbReference type="Proteomes" id="UP000216101"/>
    </source>
</evidence>
<accession>A0A266QB63</accession>
<evidence type="ECO:0000313" key="1">
    <source>
        <dbReference type="EMBL" id="OZY87123.1"/>
    </source>
</evidence>
<protein>
    <submittedName>
        <fullName evidence="1">Uncharacterized protein</fullName>
    </submittedName>
</protein>
<gene>
    <name evidence="1" type="ORF">CBP51_09090</name>
</gene>
<dbReference type="EMBL" id="NHNI01000001">
    <property type="protein sequence ID" value="OZY87123.1"/>
    <property type="molecule type" value="Genomic_DNA"/>
</dbReference>
<dbReference type="Proteomes" id="UP000216101">
    <property type="component" value="Unassembled WGS sequence"/>
</dbReference>
<dbReference type="InterPro" id="IPR015078">
    <property type="entry name" value="DP-EP"/>
</dbReference>
<keyword evidence="2" id="KW-1185">Reference proteome</keyword>